<dbReference type="EMBL" id="BMCJ01000002">
    <property type="protein sequence ID" value="GGC84614.1"/>
    <property type="molecule type" value="Genomic_DNA"/>
</dbReference>
<comment type="pathway">
    <text evidence="1">Carbohydrate acid metabolism.</text>
</comment>
<evidence type="ECO:0000256" key="2">
    <source>
        <dbReference type="ARBA" id="ARBA00006906"/>
    </source>
</evidence>
<evidence type="ECO:0000256" key="3">
    <source>
        <dbReference type="ARBA" id="ARBA00011233"/>
    </source>
</evidence>
<dbReference type="PANTHER" id="PTHR30246">
    <property type="entry name" value="2-KETO-3-DEOXY-6-PHOSPHOGLUCONATE ALDOLASE"/>
    <property type="match status" value="1"/>
</dbReference>
<keyword evidence="5" id="KW-0119">Carbohydrate metabolism</keyword>
<keyword evidence="7" id="KW-1185">Reference proteome</keyword>
<evidence type="ECO:0000313" key="7">
    <source>
        <dbReference type="Proteomes" id="UP000619534"/>
    </source>
</evidence>
<dbReference type="RefSeq" id="WP_062442007.1">
    <property type="nucleotide sequence ID" value="NZ_BMCJ01000002.1"/>
</dbReference>
<sequence length="213" mass="22771">MNNVFKKIEQNKVIAVLRGIEPEKALPAAEALVNGGVKTLEITADTPRIEELIAKLNTRFDDDVIIGAGTVLDAQSAENLIHAGAKFIFSPNVCTETIRVTKEKGVISIPGALTPTEIVEAYQGGADAVKVFPANALGPNYLKSIYGPLSHIPLVPTGGINQENMPSYFQKNVIAIGLGSSLVNANSINDQNNYIELTNKAKAFMAIVDRKGE</sequence>
<comment type="subunit">
    <text evidence="3">Homotrimer.</text>
</comment>
<accession>A0ABQ1NSX5</accession>
<evidence type="ECO:0000256" key="5">
    <source>
        <dbReference type="ARBA" id="ARBA00023277"/>
    </source>
</evidence>
<dbReference type="Proteomes" id="UP000619534">
    <property type="component" value="Unassembled WGS sequence"/>
</dbReference>
<dbReference type="InterPro" id="IPR013785">
    <property type="entry name" value="Aldolase_TIM"/>
</dbReference>
<dbReference type="NCBIfam" id="TIGR01182">
    <property type="entry name" value="eda"/>
    <property type="match status" value="1"/>
</dbReference>
<dbReference type="Pfam" id="PF01081">
    <property type="entry name" value="Aldolase"/>
    <property type="match status" value="1"/>
</dbReference>
<dbReference type="PANTHER" id="PTHR30246:SF1">
    <property type="entry name" value="2-DEHYDRO-3-DEOXY-6-PHOSPHOGALACTONATE ALDOLASE-RELATED"/>
    <property type="match status" value="1"/>
</dbReference>
<comment type="similarity">
    <text evidence="2">Belongs to the KHG/KDPG aldolase family.</text>
</comment>
<evidence type="ECO:0000256" key="4">
    <source>
        <dbReference type="ARBA" id="ARBA00023239"/>
    </source>
</evidence>
<dbReference type="InterPro" id="IPR000887">
    <property type="entry name" value="Aldlse_KDPG_KHG"/>
</dbReference>
<name>A0ABQ1NSX5_9BACI</name>
<dbReference type="Gene3D" id="3.20.20.70">
    <property type="entry name" value="Aldolase class I"/>
    <property type="match status" value="1"/>
</dbReference>
<reference evidence="7" key="1">
    <citation type="journal article" date="2019" name="Int. J. Syst. Evol. Microbiol.">
        <title>The Global Catalogue of Microorganisms (GCM) 10K type strain sequencing project: providing services to taxonomists for standard genome sequencing and annotation.</title>
        <authorList>
            <consortium name="The Broad Institute Genomics Platform"/>
            <consortium name="The Broad Institute Genome Sequencing Center for Infectious Disease"/>
            <person name="Wu L."/>
            <person name="Ma J."/>
        </authorList>
    </citation>
    <scope>NUCLEOTIDE SEQUENCE [LARGE SCALE GENOMIC DNA]</scope>
    <source>
        <strain evidence="7">CCM 7282</strain>
    </source>
</reference>
<protein>
    <submittedName>
        <fullName evidence="6">Ketohydroxyglutarate aldolase</fullName>
    </submittedName>
</protein>
<dbReference type="CDD" id="cd00452">
    <property type="entry name" value="KDPG_aldolase"/>
    <property type="match status" value="1"/>
</dbReference>
<dbReference type="SUPFAM" id="SSF51569">
    <property type="entry name" value="Aldolase"/>
    <property type="match status" value="1"/>
</dbReference>
<keyword evidence="4" id="KW-0456">Lyase</keyword>
<comment type="caution">
    <text evidence="6">The sequence shown here is derived from an EMBL/GenBank/DDBJ whole genome shotgun (WGS) entry which is preliminary data.</text>
</comment>
<gene>
    <name evidence="6" type="ORF">GCM10007216_14130</name>
</gene>
<evidence type="ECO:0000256" key="1">
    <source>
        <dbReference type="ARBA" id="ARBA00004761"/>
    </source>
</evidence>
<organism evidence="6 7">
    <name type="scientific">Thalassobacillus devorans</name>
    <dbReference type="NCBI Taxonomy" id="279813"/>
    <lineage>
        <taxon>Bacteria</taxon>
        <taxon>Bacillati</taxon>
        <taxon>Bacillota</taxon>
        <taxon>Bacilli</taxon>
        <taxon>Bacillales</taxon>
        <taxon>Bacillaceae</taxon>
        <taxon>Thalassobacillus</taxon>
    </lineage>
</organism>
<proteinExistence type="inferred from homology"/>
<evidence type="ECO:0000313" key="6">
    <source>
        <dbReference type="EMBL" id="GGC84614.1"/>
    </source>
</evidence>